<keyword evidence="5" id="KW-0067">ATP-binding</keyword>
<keyword evidence="3" id="KW-0547">Nucleotide-binding</keyword>
<protein>
    <submittedName>
        <fullName evidence="7">Uncharacterized protein</fullName>
    </submittedName>
</protein>
<dbReference type="EMBL" id="CAEKDK010000005">
    <property type="protein sequence ID" value="CAB4280783.1"/>
    <property type="molecule type" value="Genomic_DNA"/>
</dbReference>
<evidence type="ECO:0000313" key="6">
    <source>
        <dbReference type="EMBL" id="CAB4280783.1"/>
    </source>
</evidence>
<dbReference type="GO" id="GO:0030154">
    <property type="term" value="P:cell differentiation"/>
    <property type="evidence" value="ECO:0007669"/>
    <property type="project" value="TreeGrafter"/>
</dbReference>
<dbReference type="GO" id="GO:0005737">
    <property type="term" value="C:cytoplasm"/>
    <property type="evidence" value="ECO:0007669"/>
    <property type="project" value="TreeGrafter"/>
</dbReference>
<dbReference type="InterPro" id="IPR050591">
    <property type="entry name" value="GSK-3"/>
</dbReference>
<evidence type="ECO:0000256" key="3">
    <source>
        <dbReference type="ARBA" id="ARBA00022741"/>
    </source>
</evidence>
<dbReference type="PANTHER" id="PTHR24057">
    <property type="entry name" value="GLYCOGEN SYNTHASE KINASE-3 ALPHA"/>
    <property type="match status" value="1"/>
</dbReference>
<keyword evidence="2" id="KW-0808">Transferase</keyword>
<dbReference type="Proteomes" id="UP000507222">
    <property type="component" value="Unassembled WGS sequence"/>
</dbReference>
<sequence length="69" mass="7878">MMDINGTLLEACVHPFFDQLRYPNARLPNGHPLPTLFNFKPQELKGATFELLSRLIPEHARKQCAFLGI</sequence>
<dbReference type="PANTHER" id="PTHR24057:SF36">
    <property type="entry name" value="SHAGGY-RELATED PROTEIN KINASE EPSILON"/>
    <property type="match status" value="1"/>
</dbReference>
<evidence type="ECO:0000256" key="5">
    <source>
        <dbReference type="ARBA" id="ARBA00022840"/>
    </source>
</evidence>
<organism evidence="7 9">
    <name type="scientific">Prunus armeniaca</name>
    <name type="common">Apricot</name>
    <name type="synonym">Armeniaca vulgaris</name>
    <dbReference type="NCBI Taxonomy" id="36596"/>
    <lineage>
        <taxon>Eukaryota</taxon>
        <taxon>Viridiplantae</taxon>
        <taxon>Streptophyta</taxon>
        <taxon>Embryophyta</taxon>
        <taxon>Tracheophyta</taxon>
        <taxon>Spermatophyta</taxon>
        <taxon>Magnoliopsida</taxon>
        <taxon>eudicotyledons</taxon>
        <taxon>Gunneridae</taxon>
        <taxon>Pentapetalae</taxon>
        <taxon>rosids</taxon>
        <taxon>fabids</taxon>
        <taxon>Rosales</taxon>
        <taxon>Rosaceae</taxon>
        <taxon>Amygdaloideae</taxon>
        <taxon>Amygdaleae</taxon>
        <taxon>Prunus</taxon>
    </lineage>
</organism>
<name>A0A6J5XB63_PRUAR</name>
<dbReference type="EMBL" id="CAEKKB010000005">
    <property type="protein sequence ID" value="CAB4311186.1"/>
    <property type="molecule type" value="Genomic_DNA"/>
</dbReference>
<dbReference type="OrthoDB" id="272141at2759"/>
<reference evidence="9" key="1">
    <citation type="journal article" date="2020" name="Genome Biol.">
        <title>Gamete binning: chromosome-level and haplotype-resolved genome assembly enabled by high-throughput single-cell sequencing of gamete genomes.</title>
        <authorList>
            <person name="Campoy J.A."/>
            <person name="Sun H."/>
            <person name="Goel M."/>
            <person name="Jiao W.-B."/>
            <person name="Folz-Donahue K."/>
            <person name="Wang N."/>
            <person name="Rubio M."/>
            <person name="Liu C."/>
            <person name="Kukat C."/>
            <person name="Ruiz D."/>
            <person name="Huettel B."/>
            <person name="Schneeberger K."/>
        </authorList>
    </citation>
    <scope>NUCLEOTIDE SEQUENCE [LARGE SCALE GENOMIC DNA]</scope>
    <source>
        <strain evidence="9">cv. Rojo Pasion</strain>
    </source>
</reference>
<proteinExistence type="predicted"/>
<keyword evidence="4" id="KW-0418">Kinase</keyword>
<dbReference type="AlphaFoldDB" id="A0A6J5XB63"/>
<evidence type="ECO:0000313" key="9">
    <source>
        <dbReference type="Proteomes" id="UP000507245"/>
    </source>
</evidence>
<evidence type="ECO:0000313" key="7">
    <source>
        <dbReference type="EMBL" id="CAB4311186.1"/>
    </source>
</evidence>
<evidence type="ECO:0000256" key="4">
    <source>
        <dbReference type="ARBA" id="ARBA00022777"/>
    </source>
</evidence>
<evidence type="ECO:0000256" key="1">
    <source>
        <dbReference type="ARBA" id="ARBA00022527"/>
    </source>
</evidence>
<keyword evidence="9" id="KW-1185">Reference proteome</keyword>
<dbReference type="GO" id="GO:0004674">
    <property type="term" value="F:protein serine/threonine kinase activity"/>
    <property type="evidence" value="ECO:0007669"/>
    <property type="project" value="UniProtKB-KW"/>
</dbReference>
<keyword evidence="1" id="KW-0723">Serine/threonine-protein kinase</keyword>
<dbReference type="Proteomes" id="UP000507245">
    <property type="component" value="Unassembled WGS sequence"/>
</dbReference>
<dbReference type="GO" id="GO:0007165">
    <property type="term" value="P:signal transduction"/>
    <property type="evidence" value="ECO:0007669"/>
    <property type="project" value="TreeGrafter"/>
</dbReference>
<gene>
    <name evidence="6" type="ORF">CURHAP_LOCUS33725</name>
    <name evidence="7" type="ORF">ORAREDHAP_LOCUS33275</name>
</gene>
<dbReference type="GO" id="GO:0005524">
    <property type="term" value="F:ATP binding"/>
    <property type="evidence" value="ECO:0007669"/>
    <property type="project" value="UniProtKB-KW"/>
</dbReference>
<reference evidence="7 8" key="2">
    <citation type="submission" date="2020-05" db="EMBL/GenBank/DDBJ databases">
        <authorList>
            <person name="Campoy J."/>
            <person name="Schneeberger K."/>
            <person name="Spophaly S."/>
        </authorList>
    </citation>
    <scope>NUCLEOTIDE SEQUENCE [LARGE SCALE GENOMIC DNA]</scope>
    <source>
        <strain evidence="7">PruArmRojPasFocal</strain>
    </source>
</reference>
<evidence type="ECO:0000256" key="2">
    <source>
        <dbReference type="ARBA" id="ARBA00022679"/>
    </source>
</evidence>
<accession>A0A6J5XB63</accession>
<evidence type="ECO:0000313" key="8">
    <source>
        <dbReference type="Proteomes" id="UP000507222"/>
    </source>
</evidence>
<dbReference type="GO" id="GO:0005634">
    <property type="term" value="C:nucleus"/>
    <property type="evidence" value="ECO:0007669"/>
    <property type="project" value="TreeGrafter"/>
</dbReference>